<proteinExistence type="predicted"/>
<dbReference type="PANTHER" id="PTHR11748:SF103">
    <property type="entry name" value="GLYCOLATE OXIDASE SUBUNIT GLCE"/>
    <property type="match status" value="1"/>
</dbReference>
<dbReference type="Pfam" id="PF01565">
    <property type="entry name" value="FAD_binding_4"/>
    <property type="match status" value="1"/>
</dbReference>
<dbReference type="eggNOG" id="COG0277">
    <property type="taxonomic scope" value="Bacteria"/>
</dbReference>
<feature type="domain" description="FAD-binding PCMH-type" evidence="3">
    <location>
        <begin position="1"/>
        <end position="167"/>
    </location>
</feature>
<dbReference type="PANTHER" id="PTHR11748">
    <property type="entry name" value="D-LACTATE DEHYDROGENASE"/>
    <property type="match status" value="1"/>
</dbReference>
<dbReference type="InterPro" id="IPR006094">
    <property type="entry name" value="Oxid_FAD_bind_N"/>
</dbReference>
<dbReference type="Proteomes" id="UP000006860">
    <property type="component" value="Chromosome"/>
</dbReference>
<keyword evidence="5" id="KW-1185">Reference proteome</keyword>
<name>F0SN63_RUBBR</name>
<dbReference type="PROSITE" id="PS51387">
    <property type="entry name" value="FAD_PCMH"/>
    <property type="match status" value="1"/>
</dbReference>
<dbReference type="OrthoDB" id="9767256at2"/>
<accession>F0SN63</accession>
<gene>
    <name evidence="4" type="ordered locus">Plabr_3495</name>
</gene>
<evidence type="ECO:0000256" key="2">
    <source>
        <dbReference type="ARBA" id="ARBA00022827"/>
    </source>
</evidence>
<evidence type="ECO:0000313" key="4">
    <source>
        <dbReference type="EMBL" id="ADY61092.1"/>
    </source>
</evidence>
<dbReference type="SUPFAM" id="SSF56176">
    <property type="entry name" value="FAD-binding/transporter-associated domain-like"/>
    <property type="match status" value="1"/>
</dbReference>
<dbReference type="STRING" id="756272.Plabr_3495"/>
<dbReference type="RefSeq" id="WP_013629811.1">
    <property type="nucleotide sequence ID" value="NC_015174.1"/>
</dbReference>
<dbReference type="HOGENOM" id="CLU_017779_0_1_0"/>
<dbReference type="GO" id="GO:0003824">
    <property type="term" value="F:catalytic activity"/>
    <property type="evidence" value="ECO:0007669"/>
    <property type="project" value="InterPro"/>
</dbReference>
<evidence type="ECO:0000256" key="1">
    <source>
        <dbReference type="ARBA" id="ARBA00022630"/>
    </source>
</evidence>
<evidence type="ECO:0000259" key="3">
    <source>
        <dbReference type="PROSITE" id="PS51387"/>
    </source>
</evidence>
<dbReference type="Gene3D" id="3.30.465.10">
    <property type="match status" value="1"/>
</dbReference>
<dbReference type="KEGG" id="pbs:Plabr_3495"/>
<dbReference type="EMBL" id="CP002546">
    <property type="protein sequence ID" value="ADY61092.1"/>
    <property type="molecule type" value="Genomic_DNA"/>
</dbReference>
<protein>
    <submittedName>
        <fullName evidence="4">FAD linked oxidase domain protein</fullName>
    </submittedName>
</protein>
<keyword evidence="1" id="KW-0285">Flavoprotein</keyword>
<dbReference type="InterPro" id="IPR036318">
    <property type="entry name" value="FAD-bd_PCMH-like_sf"/>
</dbReference>
<dbReference type="SUPFAM" id="SSF55103">
    <property type="entry name" value="FAD-linked oxidases, C-terminal domain"/>
    <property type="match status" value="1"/>
</dbReference>
<dbReference type="InterPro" id="IPR016164">
    <property type="entry name" value="FAD-linked_Oxase-like_C"/>
</dbReference>
<evidence type="ECO:0000313" key="5">
    <source>
        <dbReference type="Proteomes" id="UP000006860"/>
    </source>
</evidence>
<dbReference type="GO" id="GO:0071949">
    <property type="term" value="F:FAD binding"/>
    <property type="evidence" value="ECO:0007669"/>
    <property type="project" value="InterPro"/>
</dbReference>
<sequence>MIHQHAEHVLDVQKAVVGHYHERQPIAWKFAVGGTAQHAIDLSGLNHVVDYPHRDMTITVEAGMTLAALQEILSEHAQWLPVDAPWPETLTVAEALLLDLNGSLAAGSGTFRDWILGVAAVDGQGRLFHSGGRVVKNVAGYDLGKLIVGSGGELAMPLEVTLQVRPRPVSIKQVSISSTSVEQARELWTQLRSLKLSPAAFEFNDQLQCTMAVAGTAEIVESLLDVVTAACQQISGVTEQGSLERSDWKSGSGWDALKLAPPRQEANVLLRLVHAPSETVRMLAALREEGWRAIANASRGITYATRDWAEFDAQSWPLLAERFTSTGTTVVLLAGPDELFAHADRERQSRSAWSIQEAIKAEFDPAGVFSRIKL</sequence>
<keyword evidence="2" id="KW-0274">FAD</keyword>
<reference evidence="5" key="1">
    <citation type="submission" date="2011-02" db="EMBL/GenBank/DDBJ databases">
        <title>The complete genome of Planctomyces brasiliensis DSM 5305.</title>
        <authorList>
            <person name="Lucas S."/>
            <person name="Copeland A."/>
            <person name="Lapidus A."/>
            <person name="Bruce D."/>
            <person name="Goodwin L."/>
            <person name="Pitluck S."/>
            <person name="Kyrpides N."/>
            <person name="Mavromatis K."/>
            <person name="Pagani I."/>
            <person name="Ivanova N."/>
            <person name="Ovchinnikova G."/>
            <person name="Lu M."/>
            <person name="Detter J.C."/>
            <person name="Han C."/>
            <person name="Land M."/>
            <person name="Hauser L."/>
            <person name="Markowitz V."/>
            <person name="Cheng J.-F."/>
            <person name="Hugenholtz P."/>
            <person name="Woyke T."/>
            <person name="Wu D."/>
            <person name="Tindall B."/>
            <person name="Pomrenke H.G."/>
            <person name="Brambilla E."/>
            <person name="Klenk H.-P."/>
            <person name="Eisen J.A."/>
        </authorList>
    </citation>
    <scope>NUCLEOTIDE SEQUENCE [LARGE SCALE GENOMIC DNA]</scope>
    <source>
        <strain evidence="5">ATCC 49424 / DSM 5305 / JCM 21570 / NBRC 103401 / IFAM 1448</strain>
    </source>
</reference>
<organism evidence="4 5">
    <name type="scientific">Rubinisphaera brasiliensis (strain ATCC 49424 / DSM 5305 / JCM 21570 / IAM 15109 / NBRC 103401 / IFAM 1448)</name>
    <name type="common">Planctomyces brasiliensis</name>
    <dbReference type="NCBI Taxonomy" id="756272"/>
    <lineage>
        <taxon>Bacteria</taxon>
        <taxon>Pseudomonadati</taxon>
        <taxon>Planctomycetota</taxon>
        <taxon>Planctomycetia</taxon>
        <taxon>Planctomycetales</taxon>
        <taxon>Planctomycetaceae</taxon>
        <taxon>Rubinisphaera</taxon>
    </lineage>
</organism>
<dbReference type="InterPro" id="IPR016166">
    <property type="entry name" value="FAD-bd_PCMH"/>
</dbReference>
<dbReference type="InterPro" id="IPR016169">
    <property type="entry name" value="FAD-bd_PCMH_sub2"/>
</dbReference>
<dbReference type="AlphaFoldDB" id="F0SN63"/>